<keyword evidence="1" id="KW-0479">Metal-binding</keyword>
<keyword evidence="8" id="KW-1185">Reference proteome</keyword>
<dbReference type="Pfam" id="PF12171">
    <property type="entry name" value="zf-C2H2_jaz"/>
    <property type="match status" value="2"/>
</dbReference>
<proteinExistence type="predicted"/>
<name>A0AAJ0AN33_9PEZI</name>
<evidence type="ECO:0000313" key="8">
    <source>
        <dbReference type="Proteomes" id="UP001224890"/>
    </source>
</evidence>
<gene>
    <name evidence="7" type="ORF">BDP55DRAFT_741451</name>
</gene>
<sequence>MWNHWEGCWECDTCDRTFGSEHAMQQHMNALGHWDYDDQPEPSKGRYECNDCNDRFHDEQDLREHEVEYHNYCDPCDRYFNNQNNIRQHLNSSVHRASSDIQCPFCRQTSDTATGLIHHLERGACPSAPLDRDKLYQAVRARDPNGECYLCHRAFSTLKGLNQHLNSPIHQQKLYHCPNHRCGREFTTLAAAINHLESESCGYMRFKAVQQNVGQILDPRRMLSF</sequence>
<dbReference type="GeneID" id="85464967"/>
<evidence type="ECO:0000256" key="3">
    <source>
        <dbReference type="ARBA" id="ARBA00022771"/>
    </source>
</evidence>
<evidence type="ECO:0000313" key="7">
    <source>
        <dbReference type="EMBL" id="KAK1676916.1"/>
    </source>
</evidence>
<feature type="domain" description="C2H2-type" evidence="6">
    <location>
        <begin position="9"/>
        <end position="33"/>
    </location>
</feature>
<dbReference type="PROSITE" id="PS50157">
    <property type="entry name" value="ZINC_FINGER_C2H2_2"/>
    <property type="match status" value="2"/>
</dbReference>
<evidence type="ECO:0000256" key="2">
    <source>
        <dbReference type="ARBA" id="ARBA00022737"/>
    </source>
</evidence>
<dbReference type="GO" id="GO:0008270">
    <property type="term" value="F:zinc ion binding"/>
    <property type="evidence" value="ECO:0007669"/>
    <property type="project" value="UniProtKB-KW"/>
</dbReference>
<dbReference type="Pfam" id="PF13912">
    <property type="entry name" value="zf-C2H2_6"/>
    <property type="match status" value="1"/>
</dbReference>
<dbReference type="RefSeq" id="XP_060430919.1">
    <property type="nucleotide sequence ID" value="XM_060580441.1"/>
</dbReference>
<protein>
    <submittedName>
        <fullName evidence="7">Zinc finger protein</fullName>
    </submittedName>
</protein>
<dbReference type="Gene3D" id="3.30.160.60">
    <property type="entry name" value="Classic Zinc Finger"/>
    <property type="match status" value="3"/>
</dbReference>
<comment type="caution">
    <text evidence="7">The sequence shown here is derived from an EMBL/GenBank/DDBJ whole genome shotgun (WGS) entry which is preliminary data.</text>
</comment>
<dbReference type="GO" id="GO:0000977">
    <property type="term" value="F:RNA polymerase II transcription regulatory region sequence-specific DNA binding"/>
    <property type="evidence" value="ECO:0007669"/>
    <property type="project" value="TreeGrafter"/>
</dbReference>
<keyword evidence="2" id="KW-0677">Repeat</keyword>
<evidence type="ECO:0000256" key="1">
    <source>
        <dbReference type="ARBA" id="ARBA00022723"/>
    </source>
</evidence>
<dbReference type="GO" id="GO:0005634">
    <property type="term" value="C:nucleus"/>
    <property type="evidence" value="ECO:0007669"/>
    <property type="project" value="TreeGrafter"/>
</dbReference>
<dbReference type="InterPro" id="IPR036236">
    <property type="entry name" value="Znf_C2H2_sf"/>
</dbReference>
<evidence type="ECO:0000256" key="5">
    <source>
        <dbReference type="PROSITE-ProRule" id="PRU00042"/>
    </source>
</evidence>
<feature type="domain" description="C2H2-type" evidence="6">
    <location>
        <begin position="47"/>
        <end position="75"/>
    </location>
</feature>
<dbReference type="InterPro" id="IPR013087">
    <property type="entry name" value="Znf_C2H2_type"/>
</dbReference>
<dbReference type="GO" id="GO:0000981">
    <property type="term" value="F:DNA-binding transcription factor activity, RNA polymerase II-specific"/>
    <property type="evidence" value="ECO:0007669"/>
    <property type="project" value="TreeGrafter"/>
</dbReference>
<dbReference type="SUPFAM" id="SSF57667">
    <property type="entry name" value="beta-beta-alpha zinc fingers"/>
    <property type="match status" value="2"/>
</dbReference>
<dbReference type="PANTHER" id="PTHR24409">
    <property type="entry name" value="ZINC FINGER PROTEIN 142"/>
    <property type="match status" value="1"/>
</dbReference>
<organism evidence="7 8">
    <name type="scientific">Colletotrichum godetiae</name>
    <dbReference type="NCBI Taxonomy" id="1209918"/>
    <lineage>
        <taxon>Eukaryota</taxon>
        <taxon>Fungi</taxon>
        <taxon>Dikarya</taxon>
        <taxon>Ascomycota</taxon>
        <taxon>Pezizomycotina</taxon>
        <taxon>Sordariomycetes</taxon>
        <taxon>Hypocreomycetidae</taxon>
        <taxon>Glomerellales</taxon>
        <taxon>Glomerellaceae</taxon>
        <taxon>Colletotrichum</taxon>
        <taxon>Colletotrichum acutatum species complex</taxon>
    </lineage>
</organism>
<keyword evidence="3 5" id="KW-0863">Zinc-finger</keyword>
<accession>A0AAJ0AN33</accession>
<dbReference type="PANTHER" id="PTHR24409:SF356">
    <property type="entry name" value="C2H2 FINGER DOMAIN TRANSCRIPTION FACTOR (EUROFUNG)"/>
    <property type="match status" value="1"/>
</dbReference>
<reference evidence="7" key="1">
    <citation type="submission" date="2021-06" db="EMBL/GenBank/DDBJ databases">
        <title>Comparative genomics, transcriptomics and evolutionary studies reveal genomic signatures of adaptation to plant cell wall in hemibiotrophic fungi.</title>
        <authorList>
            <consortium name="DOE Joint Genome Institute"/>
            <person name="Baroncelli R."/>
            <person name="Diaz J.F."/>
            <person name="Benocci T."/>
            <person name="Peng M."/>
            <person name="Battaglia E."/>
            <person name="Haridas S."/>
            <person name="Andreopoulos W."/>
            <person name="Labutti K."/>
            <person name="Pangilinan J."/>
            <person name="Floch G.L."/>
            <person name="Makela M.R."/>
            <person name="Henrissat B."/>
            <person name="Grigoriev I.V."/>
            <person name="Crouch J.A."/>
            <person name="De Vries R.P."/>
            <person name="Sukno S.A."/>
            <person name="Thon M.R."/>
        </authorList>
    </citation>
    <scope>NUCLEOTIDE SEQUENCE</scope>
    <source>
        <strain evidence="7">CBS 193.32</strain>
    </source>
</reference>
<evidence type="ECO:0000256" key="4">
    <source>
        <dbReference type="ARBA" id="ARBA00022833"/>
    </source>
</evidence>
<dbReference type="PROSITE" id="PS00028">
    <property type="entry name" value="ZINC_FINGER_C2H2_1"/>
    <property type="match status" value="3"/>
</dbReference>
<keyword evidence="4" id="KW-0862">Zinc</keyword>
<evidence type="ECO:0000259" key="6">
    <source>
        <dbReference type="PROSITE" id="PS50157"/>
    </source>
</evidence>
<dbReference type="Proteomes" id="UP001224890">
    <property type="component" value="Unassembled WGS sequence"/>
</dbReference>
<dbReference type="EMBL" id="JAHMHR010000016">
    <property type="protein sequence ID" value="KAK1676916.1"/>
    <property type="molecule type" value="Genomic_DNA"/>
</dbReference>
<dbReference type="SMART" id="SM00355">
    <property type="entry name" value="ZnF_C2H2"/>
    <property type="match status" value="6"/>
</dbReference>
<dbReference type="Pfam" id="PF12874">
    <property type="entry name" value="zf-met"/>
    <property type="match status" value="1"/>
</dbReference>
<dbReference type="InterPro" id="IPR022755">
    <property type="entry name" value="Znf_C2H2_jaz"/>
</dbReference>
<dbReference type="AlphaFoldDB" id="A0AAJ0AN33"/>